<evidence type="ECO:0000313" key="2">
    <source>
        <dbReference type="Proteomes" id="UP000305401"/>
    </source>
</evidence>
<protein>
    <submittedName>
        <fullName evidence="1">23S rRNA (Adenine(2503)-C(2))-methyltransferase RlmN</fullName>
    </submittedName>
</protein>
<sequence length="350" mass="38866">MNSLIPLIGMTLGQLQQVAAECGMPRFAAKQMCRWLYEKRATDISQMTDLSKPAREKLAKRYTIGIEAPLSQAVSADGTIKYLFRGCGGRAVEAVYIPDGERATLCVSSQAGCRMGCTFCMTGRYGYQGDLTTHQIMNQVLAIPQSLSLTNIVFMGMGEPLDNLDAVMQAIEILTAPWGLAWSPKRITVSSIGKMPQLQTLLSQTKVHIAISLHSPLTSQRAEIMPVERAFPIKKVLETLRQYDFSHQRRLSVEYIMWKDVNDSPRFAQSLARLLDGLECRVNLIRYHSSGLDTGEPQCSDTETMEYFRDRLNQLGITATIRTSRGEDIAAACGMLAGKPDNTDSKEQNI</sequence>
<evidence type="ECO:0000313" key="1">
    <source>
        <dbReference type="EMBL" id="THG43446.1"/>
    </source>
</evidence>
<gene>
    <name evidence="1" type="primary">rlmN</name>
    <name evidence="1" type="ORF">E5990_10210</name>
</gene>
<organism evidence="1 2">
    <name type="scientific">Muribaculum caecicola</name>
    <dbReference type="NCBI Taxonomy" id="3038144"/>
    <lineage>
        <taxon>Bacteria</taxon>
        <taxon>Pseudomonadati</taxon>
        <taxon>Bacteroidota</taxon>
        <taxon>Bacteroidia</taxon>
        <taxon>Bacteroidales</taxon>
        <taxon>Muribaculaceae</taxon>
        <taxon>Muribaculum</taxon>
    </lineage>
</organism>
<name>A0AC61S3X5_9BACT</name>
<comment type="caution">
    <text evidence="1">The sequence shown here is derived from an EMBL/GenBank/DDBJ whole genome shotgun (WGS) entry which is preliminary data.</text>
</comment>
<dbReference type="Proteomes" id="UP000305401">
    <property type="component" value="Unassembled WGS sequence"/>
</dbReference>
<reference evidence="1" key="1">
    <citation type="submission" date="2019-04" db="EMBL/GenBank/DDBJ databases">
        <title>Microbes associate with the intestines of laboratory mice.</title>
        <authorList>
            <person name="Navarre W."/>
            <person name="Wong E."/>
            <person name="Huang K.C."/>
            <person name="Tropini C."/>
            <person name="Ng K."/>
            <person name="Yu B."/>
        </authorList>
    </citation>
    <scope>NUCLEOTIDE SEQUENCE</scope>
    <source>
        <strain evidence="1">NM86_A22</strain>
    </source>
</reference>
<proteinExistence type="predicted"/>
<dbReference type="EMBL" id="SSTG01000182">
    <property type="protein sequence ID" value="THG43446.1"/>
    <property type="molecule type" value="Genomic_DNA"/>
</dbReference>
<keyword evidence="2" id="KW-1185">Reference proteome</keyword>
<accession>A0AC61S3X5</accession>